<feature type="domain" description="4Fe-4S ferredoxin-type" evidence="4">
    <location>
        <begin position="363"/>
        <end position="391"/>
    </location>
</feature>
<reference evidence="5 6" key="1">
    <citation type="submission" date="2019-11" db="EMBL/GenBank/DDBJ databases">
        <title>Eggerthellaceae novel genus isolated from the rectal contents of marmort.</title>
        <authorList>
            <person name="Zhang G."/>
        </authorList>
    </citation>
    <scope>NUCLEOTIDE SEQUENCE [LARGE SCALE GENOMIC DNA]</scope>
    <source>
        <strain evidence="6">zg-886</strain>
    </source>
</reference>
<dbReference type="InterPro" id="IPR053135">
    <property type="entry name" value="AKR2_Oxidoreductase"/>
</dbReference>
<feature type="domain" description="4Fe-4S ferredoxin-type" evidence="4">
    <location>
        <begin position="305"/>
        <end position="337"/>
    </location>
</feature>
<keyword evidence="3" id="KW-0411">Iron-sulfur</keyword>
<dbReference type="EMBL" id="WPCR01000002">
    <property type="protein sequence ID" value="NHM13636.1"/>
    <property type="molecule type" value="Genomic_DNA"/>
</dbReference>
<dbReference type="PANTHER" id="PTHR43312:SF1">
    <property type="entry name" value="NADP-DEPENDENT OXIDOREDUCTASE DOMAIN-CONTAINING PROTEIN"/>
    <property type="match status" value="1"/>
</dbReference>
<dbReference type="InterPro" id="IPR036812">
    <property type="entry name" value="NAD(P)_OxRdtase_dom_sf"/>
</dbReference>
<dbReference type="CDD" id="cd19096">
    <property type="entry name" value="AKR_Fe-S_oxidoreductase"/>
    <property type="match status" value="1"/>
</dbReference>
<dbReference type="InterPro" id="IPR020471">
    <property type="entry name" value="AKR"/>
</dbReference>
<name>A0ABX0IFR0_9ACTN</name>
<accession>A0ABX0IFR0</accession>
<dbReference type="Pfam" id="PF00248">
    <property type="entry name" value="Aldo_ket_red"/>
    <property type="match status" value="1"/>
</dbReference>
<dbReference type="PANTHER" id="PTHR43312">
    <property type="entry name" value="D-THREO-ALDOSE 1-DEHYDROGENASE"/>
    <property type="match status" value="1"/>
</dbReference>
<comment type="caution">
    <text evidence="5">The sequence shown here is derived from an EMBL/GenBank/DDBJ whole genome shotgun (WGS) entry which is preliminary data.</text>
</comment>
<evidence type="ECO:0000256" key="3">
    <source>
        <dbReference type="ARBA" id="ARBA00023014"/>
    </source>
</evidence>
<dbReference type="InterPro" id="IPR023210">
    <property type="entry name" value="NADP_OxRdtase_dom"/>
</dbReference>
<dbReference type="Proteomes" id="UP000636394">
    <property type="component" value="Unassembled WGS sequence"/>
</dbReference>
<dbReference type="Pfam" id="PF13187">
    <property type="entry name" value="Fer4_9"/>
    <property type="match status" value="1"/>
</dbReference>
<protein>
    <submittedName>
        <fullName evidence="5">4Fe-4S dicluster domain-containing protein</fullName>
    </submittedName>
</protein>
<dbReference type="SUPFAM" id="SSF46548">
    <property type="entry name" value="alpha-helical ferredoxin"/>
    <property type="match status" value="1"/>
</dbReference>
<gene>
    <name evidence="5" type="ORF">GMI68_02425</name>
</gene>
<dbReference type="InterPro" id="IPR017896">
    <property type="entry name" value="4Fe4S_Fe-S-bd"/>
</dbReference>
<dbReference type="InterPro" id="IPR017900">
    <property type="entry name" value="4Fe4S_Fe_S_CS"/>
</dbReference>
<keyword evidence="1" id="KW-0479">Metal-binding</keyword>
<dbReference type="PROSITE" id="PS51379">
    <property type="entry name" value="4FE4S_FER_2"/>
    <property type="match status" value="2"/>
</dbReference>
<proteinExistence type="predicted"/>
<evidence type="ECO:0000313" key="6">
    <source>
        <dbReference type="Proteomes" id="UP000636394"/>
    </source>
</evidence>
<evidence type="ECO:0000256" key="1">
    <source>
        <dbReference type="ARBA" id="ARBA00022723"/>
    </source>
</evidence>
<dbReference type="Gene3D" id="3.30.70.20">
    <property type="match status" value="1"/>
</dbReference>
<organism evidence="5 6">
    <name type="scientific">Xiamenia xianingshaonis</name>
    <dbReference type="NCBI Taxonomy" id="2682776"/>
    <lineage>
        <taxon>Bacteria</taxon>
        <taxon>Bacillati</taxon>
        <taxon>Actinomycetota</taxon>
        <taxon>Coriobacteriia</taxon>
        <taxon>Eggerthellales</taxon>
        <taxon>Eggerthellaceae</taxon>
        <taxon>Xiamenia</taxon>
    </lineage>
</organism>
<keyword evidence="6" id="KW-1185">Reference proteome</keyword>
<dbReference type="SUPFAM" id="SSF51430">
    <property type="entry name" value="NAD(P)-linked oxidoreductase"/>
    <property type="match status" value="1"/>
</dbReference>
<keyword evidence="2" id="KW-0408">Iron</keyword>
<sequence length="410" mass="46258">MVPGNDASTHRSSISASLECLEFDMEFKIENVSPLGFGCMRFDGRETNEIDIAHTRQMVKDYLDAGGNYFDTAWAYPNSEAALGEALQGLDYDRESYFICSKCVTWTHCESEDDLERQLQESLANLQTDYLDMYLMHNLGGRRTATFEKYHAWEFMKRAKERGLVRHIGFSAHCTPEELEESCEKFPEAEVVQLQINYLDWESPSFRERQCVEVARKHGKPVIAMEPVKGGLLANPSHAVREVLDEAFPNTGYAVDALLFAASMPGVFCTLSGMNALEQVRENAQAFKDFKPLSEQQLEAIGAVQRIMGETHTVQCTGCEYCAKVCPENVGISRSLEVLNYYKNFGDPYAANYQLGFVVRFNGGKNMITDCIRCGACEEACPQNLPILSYFDEIERDVLPFSQKVVLMKP</sequence>
<evidence type="ECO:0000256" key="2">
    <source>
        <dbReference type="ARBA" id="ARBA00023004"/>
    </source>
</evidence>
<dbReference type="PROSITE" id="PS00198">
    <property type="entry name" value="4FE4S_FER_1"/>
    <property type="match status" value="2"/>
</dbReference>
<dbReference type="Gene3D" id="3.20.20.100">
    <property type="entry name" value="NADP-dependent oxidoreductase domain"/>
    <property type="match status" value="1"/>
</dbReference>
<evidence type="ECO:0000313" key="5">
    <source>
        <dbReference type="EMBL" id="NHM13636.1"/>
    </source>
</evidence>
<dbReference type="PRINTS" id="PR00069">
    <property type="entry name" value="ALDKETRDTASE"/>
</dbReference>
<evidence type="ECO:0000259" key="4">
    <source>
        <dbReference type="PROSITE" id="PS51379"/>
    </source>
</evidence>